<protein>
    <submittedName>
        <fullName evidence="2">Uncharacterized protein</fullName>
    </submittedName>
</protein>
<dbReference type="EMBL" id="CP136336">
    <property type="protein sequence ID" value="WOB10761.1"/>
    <property type="molecule type" value="Genomic_DNA"/>
</dbReference>
<keyword evidence="3" id="KW-1185">Reference proteome</keyword>
<dbReference type="RefSeq" id="WP_316703653.1">
    <property type="nucleotide sequence ID" value="NZ_CP136336.1"/>
</dbReference>
<reference evidence="2 3" key="1">
    <citation type="submission" date="2023-10" db="EMBL/GenBank/DDBJ databases">
        <title>Bacteria for the degradation of biodegradable plastic PBAT(Polybutylene adipate terephthalate).</title>
        <authorList>
            <person name="Weon H.-Y."/>
            <person name="Yeon J."/>
        </authorList>
    </citation>
    <scope>NUCLEOTIDE SEQUENCE [LARGE SCALE GENOMIC DNA]</scope>
    <source>
        <strain evidence="2 3">SBD 7-3</strain>
    </source>
</reference>
<sequence>MNFRHRQRQQTATPSPISELAAVRARFDGARPAADQLDWARTLRTMERGGARLSAFQRQAWRAALAQAAAGCGVADQQASERRSARQADDGSEQA</sequence>
<feature type="region of interest" description="Disordered" evidence="1">
    <location>
        <begin position="72"/>
        <end position="95"/>
    </location>
</feature>
<gene>
    <name evidence="2" type="ORF">RXV79_12055</name>
</gene>
<evidence type="ECO:0000256" key="1">
    <source>
        <dbReference type="SAM" id="MobiDB-lite"/>
    </source>
</evidence>
<feature type="compositionally biased region" description="Basic and acidic residues" evidence="1">
    <location>
        <begin position="79"/>
        <end position="89"/>
    </location>
</feature>
<dbReference type="Proteomes" id="UP001303946">
    <property type="component" value="Chromosome"/>
</dbReference>
<proteinExistence type="predicted"/>
<evidence type="ECO:0000313" key="3">
    <source>
        <dbReference type="Proteomes" id="UP001303946"/>
    </source>
</evidence>
<accession>A0ABZ0D1X4</accession>
<evidence type="ECO:0000313" key="2">
    <source>
        <dbReference type="EMBL" id="WOB10761.1"/>
    </source>
</evidence>
<organism evidence="2 3">
    <name type="scientific">Piscinibacter gummiphilus</name>
    <dbReference type="NCBI Taxonomy" id="946333"/>
    <lineage>
        <taxon>Bacteria</taxon>
        <taxon>Pseudomonadati</taxon>
        <taxon>Pseudomonadota</taxon>
        <taxon>Betaproteobacteria</taxon>
        <taxon>Burkholderiales</taxon>
        <taxon>Sphaerotilaceae</taxon>
        <taxon>Piscinibacter</taxon>
    </lineage>
</organism>
<name>A0ABZ0D1X4_9BURK</name>